<feature type="domain" description="Histidine kinase" evidence="5">
    <location>
        <begin position="461"/>
        <end position="659"/>
    </location>
</feature>
<dbReference type="AlphaFoldDB" id="A0A5M3W7M0"/>
<accession>A0A5M3W7M0</accession>
<reference evidence="6 7" key="1">
    <citation type="submission" date="2019-10" db="EMBL/GenBank/DDBJ databases">
        <title>Whole genome shotgun sequence of Acrocarpospora corrugata NBRC 13972.</title>
        <authorList>
            <person name="Ichikawa N."/>
            <person name="Kimura A."/>
            <person name="Kitahashi Y."/>
            <person name="Komaki H."/>
            <person name="Oguchi A."/>
        </authorList>
    </citation>
    <scope>NUCLEOTIDE SEQUENCE [LARGE SCALE GENOMIC DNA]</scope>
    <source>
        <strain evidence="6 7">NBRC 13972</strain>
    </source>
</reference>
<dbReference type="InterPro" id="IPR003594">
    <property type="entry name" value="HATPase_dom"/>
</dbReference>
<sequence length="673" mass="72620">MAEDIPLATAQLDSEDLTVLADLAQATLGCGGVLITGRDSGGRTTIVGVAGLVGDEVHRHWPEFLHADRSEDERLAPHPGVPHVVPLPAAPLRDGREIRRLALFVSGKRMGNFHLICAGDTRYDEDLAADFGRHAAIAMASRRLRRGSGGHLERRIAQSEAILDLAAAISWVGFENLAGRIAAAVRNVIGLVRVRVYLYNEDSGLLEPLPEPDGTLQAGAEPVEPHDMRYRVARVFTTGRADMTNGPVQPDPTGAATRRPLPTSLLTVPMFVSGRTTGVLEISNKPRGFTMNDLHDAQLLARPVAVSVELTANVRRLRLRSEIEAVLSDAASAMRDTDDFATQLPRVLSAMRDAIDADVVAYAPADSPRQDAWREGLDETSRRRAADLIQTAAPRGVLMAPVRIGDQRVGTLIAVWLSASTVGRPEERGFARLAYIIALSIASARYLQQRTALARLEERQRLANELHDEVAQYLFAAQIQLDEVLELPTIPEEAVDRVGLASSLLARADAMLRRVISELPQQSSQLLATRIEAVLEEVRRAFRADVRLSISQDAMAAVGTAETQDLLVGATRELVVNAAKHAGPCTIEVLVDIPEPGIIRLLVTDDGVGLGSQAERDFGSSGHGLPSLRLNVAQASGTLDLSVGASSGTTVALMLPLQGRVQSEWAHVWRLTP</sequence>
<evidence type="ECO:0000313" key="6">
    <source>
        <dbReference type="EMBL" id="GES03161.1"/>
    </source>
</evidence>
<dbReference type="Gene3D" id="3.30.565.10">
    <property type="entry name" value="Histidine kinase-like ATPase, C-terminal domain"/>
    <property type="match status" value="1"/>
</dbReference>
<dbReference type="OrthoDB" id="5241249at2"/>
<keyword evidence="1" id="KW-0808">Transferase</keyword>
<dbReference type="SUPFAM" id="SSF55874">
    <property type="entry name" value="ATPase domain of HSP90 chaperone/DNA topoisomerase II/histidine kinase"/>
    <property type="match status" value="1"/>
</dbReference>
<dbReference type="Pfam" id="PF07730">
    <property type="entry name" value="HisKA_3"/>
    <property type="match status" value="1"/>
</dbReference>
<evidence type="ECO:0000256" key="2">
    <source>
        <dbReference type="ARBA" id="ARBA00022777"/>
    </source>
</evidence>
<keyword evidence="7" id="KW-1185">Reference proteome</keyword>
<dbReference type="GO" id="GO:0016020">
    <property type="term" value="C:membrane"/>
    <property type="evidence" value="ECO:0007669"/>
    <property type="project" value="InterPro"/>
</dbReference>
<dbReference type="GO" id="GO:0000155">
    <property type="term" value="F:phosphorelay sensor kinase activity"/>
    <property type="evidence" value="ECO:0007669"/>
    <property type="project" value="InterPro"/>
</dbReference>
<dbReference type="InterPro" id="IPR036890">
    <property type="entry name" value="HATPase_C_sf"/>
</dbReference>
<evidence type="ECO:0000256" key="1">
    <source>
        <dbReference type="ARBA" id="ARBA00022679"/>
    </source>
</evidence>
<dbReference type="Proteomes" id="UP000334990">
    <property type="component" value="Unassembled WGS sequence"/>
</dbReference>
<evidence type="ECO:0000256" key="3">
    <source>
        <dbReference type="ARBA" id="ARBA00023012"/>
    </source>
</evidence>
<dbReference type="GO" id="GO:0046983">
    <property type="term" value="F:protein dimerization activity"/>
    <property type="evidence" value="ECO:0007669"/>
    <property type="project" value="InterPro"/>
</dbReference>
<evidence type="ECO:0000259" key="5">
    <source>
        <dbReference type="PROSITE" id="PS50109"/>
    </source>
</evidence>
<dbReference type="PROSITE" id="PS50109">
    <property type="entry name" value="HIS_KIN"/>
    <property type="match status" value="1"/>
</dbReference>
<comment type="caution">
    <text evidence="6">The sequence shown here is derived from an EMBL/GenBank/DDBJ whole genome shotgun (WGS) entry which is preliminary data.</text>
</comment>
<dbReference type="RefSeq" id="WP_155339339.1">
    <property type="nucleotide sequence ID" value="NZ_BAAABN010000053.1"/>
</dbReference>
<dbReference type="SMART" id="SM00387">
    <property type="entry name" value="HATPase_c"/>
    <property type="match status" value="1"/>
</dbReference>
<dbReference type="Pfam" id="PF01590">
    <property type="entry name" value="GAF"/>
    <property type="match status" value="1"/>
</dbReference>
<organism evidence="6 7">
    <name type="scientific">Acrocarpospora corrugata</name>
    <dbReference type="NCBI Taxonomy" id="35763"/>
    <lineage>
        <taxon>Bacteria</taxon>
        <taxon>Bacillati</taxon>
        <taxon>Actinomycetota</taxon>
        <taxon>Actinomycetes</taxon>
        <taxon>Streptosporangiales</taxon>
        <taxon>Streptosporangiaceae</taxon>
        <taxon>Acrocarpospora</taxon>
    </lineage>
</organism>
<dbReference type="Pfam" id="PF02518">
    <property type="entry name" value="HATPase_c"/>
    <property type="match status" value="1"/>
</dbReference>
<gene>
    <name evidence="6" type="ORF">Acor_52270</name>
</gene>
<protein>
    <recommendedName>
        <fullName evidence="5">Histidine kinase domain-containing protein</fullName>
    </recommendedName>
</protein>
<dbReference type="Gene3D" id="3.30.450.40">
    <property type="match status" value="1"/>
</dbReference>
<keyword evidence="3" id="KW-0902">Two-component regulatory system</keyword>
<dbReference type="InterPro" id="IPR050482">
    <property type="entry name" value="Sensor_HK_TwoCompSys"/>
</dbReference>
<dbReference type="SUPFAM" id="SSF55781">
    <property type="entry name" value="GAF domain-like"/>
    <property type="match status" value="2"/>
</dbReference>
<dbReference type="InterPro" id="IPR003018">
    <property type="entry name" value="GAF"/>
</dbReference>
<dbReference type="EMBL" id="BLAD01000065">
    <property type="protein sequence ID" value="GES03161.1"/>
    <property type="molecule type" value="Genomic_DNA"/>
</dbReference>
<keyword evidence="2" id="KW-0418">Kinase</keyword>
<name>A0A5M3W7M0_9ACTN</name>
<feature type="region of interest" description="Disordered" evidence="4">
    <location>
        <begin position="241"/>
        <end position="260"/>
    </location>
</feature>
<dbReference type="InterPro" id="IPR011712">
    <property type="entry name" value="Sig_transdc_His_kin_sub3_dim/P"/>
</dbReference>
<dbReference type="InterPro" id="IPR029016">
    <property type="entry name" value="GAF-like_dom_sf"/>
</dbReference>
<dbReference type="Gene3D" id="1.20.5.1930">
    <property type="match status" value="1"/>
</dbReference>
<dbReference type="SMART" id="SM00065">
    <property type="entry name" value="GAF"/>
    <property type="match status" value="2"/>
</dbReference>
<proteinExistence type="predicted"/>
<evidence type="ECO:0000256" key="4">
    <source>
        <dbReference type="SAM" id="MobiDB-lite"/>
    </source>
</evidence>
<evidence type="ECO:0000313" key="7">
    <source>
        <dbReference type="Proteomes" id="UP000334990"/>
    </source>
</evidence>
<dbReference type="PANTHER" id="PTHR24421">
    <property type="entry name" value="NITRATE/NITRITE SENSOR PROTEIN NARX-RELATED"/>
    <property type="match status" value="1"/>
</dbReference>
<dbReference type="InterPro" id="IPR005467">
    <property type="entry name" value="His_kinase_dom"/>
</dbReference>